<feature type="region of interest" description="Disordered" evidence="11">
    <location>
        <begin position="315"/>
        <end position="335"/>
    </location>
</feature>
<evidence type="ECO:0000256" key="10">
    <source>
        <dbReference type="SAM" id="Coils"/>
    </source>
</evidence>
<evidence type="ECO:0000256" key="8">
    <source>
        <dbReference type="ARBA" id="ARBA00023163"/>
    </source>
</evidence>
<feature type="transmembrane region" description="Helical" evidence="12">
    <location>
        <begin position="133"/>
        <end position="151"/>
    </location>
</feature>
<keyword evidence="10" id="KW-0175">Coiled coil</keyword>
<evidence type="ECO:0000256" key="1">
    <source>
        <dbReference type="ARBA" id="ARBA00004123"/>
    </source>
</evidence>
<dbReference type="InterPro" id="IPR000425">
    <property type="entry name" value="MIP"/>
</dbReference>
<gene>
    <name evidence="14" type="ORF">RHGRI_005769</name>
</gene>
<dbReference type="Gene3D" id="2.40.330.10">
    <property type="entry name" value="DNA-binding pseudobarrel domain"/>
    <property type="match status" value="4"/>
</dbReference>
<dbReference type="AlphaFoldDB" id="A0AAV6LGT9"/>
<evidence type="ECO:0000259" key="13">
    <source>
        <dbReference type="PROSITE" id="PS50863"/>
    </source>
</evidence>
<dbReference type="PROSITE" id="PS50863">
    <property type="entry name" value="B3"/>
    <property type="match status" value="4"/>
</dbReference>
<evidence type="ECO:0000256" key="11">
    <source>
        <dbReference type="SAM" id="MobiDB-lite"/>
    </source>
</evidence>
<keyword evidence="7 12" id="KW-0472">Membrane</keyword>
<feature type="coiled-coil region" evidence="10">
    <location>
        <begin position="788"/>
        <end position="829"/>
    </location>
</feature>
<dbReference type="GO" id="GO:0016020">
    <property type="term" value="C:membrane"/>
    <property type="evidence" value="ECO:0007669"/>
    <property type="project" value="UniProtKB-SubCell"/>
</dbReference>
<feature type="transmembrane region" description="Helical" evidence="12">
    <location>
        <begin position="13"/>
        <end position="34"/>
    </location>
</feature>
<keyword evidence="5" id="KW-0805">Transcription regulation</keyword>
<evidence type="ECO:0000256" key="6">
    <source>
        <dbReference type="ARBA" id="ARBA00023125"/>
    </source>
</evidence>
<protein>
    <recommendedName>
        <fullName evidence="13">TF-B3 domain-containing protein</fullName>
    </recommendedName>
</protein>
<feature type="domain" description="TF-B3" evidence="13">
    <location>
        <begin position="883"/>
        <end position="980"/>
    </location>
</feature>
<dbReference type="InterPro" id="IPR003340">
    <property type="entry name" value="B3_DNA-bd"/>
</dbReference>
<comment type="subcellular location">
    <subcellularLocation>
        <location evidence="2">Membrane</location>
        <topology evidence="2">Multi-pass membrane protein</topology>
    </subcellularLocation>
    <subcellularLocation>
        <location evidence="1">Nucleus</location>
    </subcellularLocation>
</comment>
<dbReference type="CDD" id="cd10017">
    <property type="entry name" value="B3_DNA"/>
    <property type="match status" value="4"/>
</dbReference>
<feature type="domain" description="TF-B3" evidence="13">
    <location>
        <begin position="698"/>
        <end position="776"/>
    </location>
</feature>
<dbReference type="Pfam" id="PF00230">
    <property type="entry name" value="MIP"/>
    <property type="match status" value="1"/>
</dbReference>
<sequence>MAGGNGNGGGLRLIVSDFAISFMWVWSGVLYKMLAYDVLGFHHDAAGEAVKCALSIVNMFFFAYLGKLTKGGTYNPLTVLSSALSGDFSQFLFSFGARIPAQVLGSIIGVRLIIESFPEVHGPRLTVDLHRGALTEGFLTFAIVIISLGLYRNIPGSFYRKTWISSVSKVALHILGSDLTGGVMNPASVMGWAYARGDHWTKEHILVYWLAPIEATLLAVWRIPEDFSKKYGDELSTSVRFTVRSGQVWRVGVEKADEMLWFTDGWKEFSESHSIGCGFFLVFNYEGNSEFKVLIFDFTATEIYNRRKTLSISNEPDKGKQCPVSHKGERGSNDTLQKLSCHPSRPALVSLEKGILDGCQDKRRTGKRCCHSLIQDMYEFAPEFAIRINKRGRCISSLESLRCNFQYFTRNKRYKMEDHGKIVEVDSVTLSWKSKMKASEMSNSQRPSVQKTEKEKWNVMKNVDNLPAAVPFGRKCCLSDGGRLKRHINRQDKEGHKQLDSVIVQEATRKSKRIRYQLNETKHTKSADELNSSNPANNRRTDSNGQQLKVKCEEEEELLGLNDFSNDSMMRPVKTQEREKAVNASMMFKPNNPFFRTILQPYNVHRSFILNLPARFAKKYLHGVSESIQLEVSGGKQWTVHCVRINGPVRCLGSGWRRFAKDNNLREVIGECNELATFVIGQPGYDSEETLYSSVGVLHIPLAFVGHVKGRIPDKVFLRNRHGKLWPVKVTKVGNHLNFSDGWVKFAEDSSLEFGDFLVFDYDGTDVFHFKIFGRTGCEKEVIGSSHLTVNNEEQEEVEEEEDDLEVEEEEEEGEYLEVEEAEDDLEVEECREENEFAVEEQELEATTLRSLLDLDGNQQKAAVKVEDDDDIFEYGMVARPKNPYFVAKLREKRRNELYVPVDVIKDHRLKLPENLILRNEEGREWSSKVHMWKDGRTWLGWRAFCKWNNLKREDRCLCEFVHEEGRQEIYLKLNILREGSWLPKGENQTDLGQSS</sequence>
<dbReference type="SMART" id="SM01019">
    <property type="entry name" value="B3"/>
    <property type="match status" value="4"/>
</dbReference>
<keyword evidence="4 12" id="KW-1133">Transmembrane helix</keyword>
<evidence type="ECO:0000256" key="12">
    <source>
        <dbReference type="SAM" id="Phobius"/>
    </source>
</evidence>
<feature type="domain" description="TF-B3" evidence="13">
    <location>
        <begin position="595"/>
        <end position="667"/>
    </location>
</feature>
<dbReference type="Pfam" id="PF02362">
    <property type="entry name" value="B3"/>
    <property type="match status" value="4"/>
</dbReference>
<evidence type="ECO:0000313" key="15">
    <source>
        <dbReference type="Proteomes" id="UP000823749"/>
    </source>
</evidence>
<keyword evidence="3 12" id="KW-0812">Transmembrane</keyword>
<feature type="transmembrane region" description="Helical" evidence="12">
    <location>
        <begin position="46"/>
        <end position="65"/>
    </location>
</feature>
<evidence type="ECO:0000313" key="14">
    <source>
        <dbReference type="EMBL" id="KAG5563127.1"/>
    </source>
</evidence>
<comment type="caution">
    <text evidence="14">The sequence shown here is derived from an EMBL/GenBank/DDBJ whole genome shotgun (WGS) entry which is preliminary data.</text>
</comment>
<organism evidence="14 15">
    <name type="scientific">Rhododendron griersonianum</name>
    <dbReference type="NCBI Taxonomy" id="479676"/>
    <lineage>
        <taxon>Eukaryota</taxon>
        <taxon>Viridiplantae</taxon>
        <taxon>Streptophyta</taxon>
        <taxon>Embryophyta</taxon>
        <taxon>Tracheophyta</taxon>
        <taxon>Spermatophyta</taxon>
        <taxon>Magnoliopsida</taxon>
        <taxon>eudicotyledons</taxon>
        <taxon>Gunneridae</taxon>
        <taxon>Pentapetalae</taxon>
        <taxon>asterids</taxon>
        <taxon>Ericales</taxon>
        <taxon>Ericaceae</taxon>
        <taxon>Ericoideae</taxon>
        <taxon>Rhodoreae</taxon>
        <taxon>Rhododendron</taxon>
    </lineage>
</organism>
<proteinExistence type="predicted"/>
<dbReference type="SUPFAM" id="SSF101936">
    <property type="entry name" value="DNA-binding pseudobarrel domain"/>
    <property type="match status" value="4"/>
</dbReference>
<evidence type="ECO:0000256" key="7">
    <source>
        <dbReference type="ARBA" id="ARBA00023136"/>
    </source>
</evidence>
<accession>A0AAV6LGT9</accession>
<evidence type="ECO:0000256" key="3">
    <source>
        <dbReference type="ARBA" id="ARBA00022692"/>
    </source>
</evidence>
<dbReference type="GO" id="GO:0015267">
    <property type="term" value="F:channel activity"/>
    <property type="evidence" value="ECO:0007669"/>
    <property type="project" value="InterPro"/>
</dbReference>
<name>A0AAV6LGT9_9ERIC</name>
<evidence type="ECO:0000256" key="4">
    <source>
        <dbReference type="ARBA" id="ARBA00022989"/>
    </source>
</evidence>
<evidence type="ECO:0000256" key="9">
    <source>
        <dbReference type="ARBA" id="ARBA00023242"/>
    </source>
</evidence>
<dbReference type="InterPro" id="IPR023271">
    <property type="entry name" value="Aquaporin-like"/>
</dbReference>
<dbReference type="GO" id="GO:0003677">
    <property type="term" value="F:DNA binding"/>
    <property type="evidence" value="ECO:0007669"/>
    <property type="project" value="UniProtKB-KW"/>
</dbReference>
<keyword evidence="9" id="KW-0539">Nucleus</keyword>
<feature type="compositionally biased region" description="Polar residues" evidence="11">
    <location>
        <begin position="529"/>
        <end position="547"/>
    </location>
</feature>
<keyword evidence="8" id="KW-0804">Transcription</keyword>
<evidence type="ECO:0000256" key="2">
    <source>
        <dbReference type="ARBA" id="ARBA00004141"/>
    </source>
</evidence>
<feature type="region of interest" description="Disordered" evidence="11">
    <location>
        <begin position="517"/>
        <end position="548"/>
    </location>
</feature>
<dbReference type="PANTHER" id="PTHR47720:SF1">
    <property type="entry name" value="AQUAPORIN SIP2-1-RELATED"/>
    <property type="match status" value="1"/>
</dbReference>
<dbReference type="InterPro" id="IPR015300">
    <property type="entry name" value="DNA-bd_pseudobarrel_sf"/>
</dbReference>
<evidence type="ECO:0000256" key="5">
    <source>
        <dbReference type="ARBA" id="ARBA00023015"/>
    </source>
</evidence>
<keyword evidence="15" id="KW-1185">Reference proteome</keyword>
<dbReference type="InterPro" id="IPR044226">
    <property type="entry name" value="SIP2-1-like"/>
</dbReference>
<dbReference type="PANTHER" id="PTHR47720">
    <property type="entry name" value="AQUAPORIN SIP2-1-RELATED"/>
    <property type="match status" value="1"/>
</dbReference>
<reference evidence="14" key="1">
    <citation type="submission" date="2020-08" db="EMBL/GenBank/DDBJ databases">
        <title>Plant Genome Project.</title>
        <authorList>
            <person name="Zhang R.-G."/>
        </authorList>
    </citation>
    <scope>NUCLEOTIDE SEQUENCE</scope>
    <source>
        <strain evidence="14">WSP0</strain>
        <tissue evidence="14">Leaf</tissue>
    </source>
</reference>
<dbReference type="Proteomes" id="UP000823749">
    <property type="component" value="Chromosome 2"/>
</dbReference>
<dbReference type="EMBL" id="JACTNZ010000002">
    <property type="protein sequence ID" value="KAG5563127.1"/>
    <property type="molecule type" value="Genomic_DNA"/>
</dbReference>
<feature type="domain" description="TF-B3" evidence="13">
    <location>
        <begin position="206"/>
        <end position="299"/>
    </location>
</feature>
<feature type="compositionally biased region" description="Basic and acidic residues" evidence="11">
    <location>
        <begin position="315"/>
        <end position="332"/>
    </location>
</feature>
<keyword evidence="6" id="KW-0238">DNA-binding</keyword>
<dbReference type="SUPFAM" id="SSF81338">
    <property type="entry name" value="Aquaporin-like"/>
    <property type="match status" value="1"/>
</dbReference>
<dbReference type="GO" id="GO:0005634">
    <property type="term" value="C:nucleus"/>
    <property type="evidence" value="ECO:0007669"/>
    <property type="project" value="UniProtKB-SubCell"/>
</dbReference>